<gene>
    <name evidence="2" type="ORF">WISP_138528</name>
</gene>
<reference evidence="2" key="1">
    <citation type="submission" date="2019-10" db="EMBL/GenBank/DDBJ databases">
        <authorList>
            <person name="Soares A.E.R."/>
            <person name="Aleixo A."/>
            <person name="Schneider P."/>
            <person name="Miyaki C.Y."/>
            <person name="Schneider M.P."/>
            <person name="Mello C."/>
            <person name="Vasconcelos A.T.R."/>
        </authorList>
    </citation>
    <scope>NUCLEOTIDE SEQUENCE</scope>
    <source>
        <tissue evidence="2">Muscle</tissue>
    </source>
</reference>
<sequence length="171" mass="19131">MRIQCWCQALQIDSFLGTQLCEQEQYWAPLNCRLLNNMEHGFIEASPEEGNEDDRGAEAPVLRRQAEKAGSIPSGEEKPLGRPYSTFQYLMGTSNKAGEGQFTRVSEAKQGQPRQVTATHDGGVGYLLAHGKWTSPPYSVVQEMAPSLTSAESISTVNKRQNKVEWYMEYP</sequence>
<evidence type="ECO:0000313" key="2">
    <source>
        <dbReference type="EMBL" id="KAJ7405762.1"/>
    </source>
</evidence>
<organism evidence="2 3">
    <name type="scientific">Willisornis vidua</name>
    <name type="common">Xingu scale-backed antbird</name>
    <dbReference type="NCBI Taxonomy" id="1566151"/>
    <lineage>
        <taxon>Eukaryota</taxon>
        <taxon>Metazoa</taxon>
        <taxon>Chordata</taxon>
        <taxon>Craniata</taxon>
        <taxon>Vertebrata</taxon>
        <taxon>Euteleostomi</taxon>
        <taxon>Archelosauria</taxon>
        <taxon>Archosauria</taxon>
        <taxon>Dinosauria</taxon>
        <taxon>Saurischia</taxon>
        <taxon>Theropoda</taxon>
        <taxon>Coelurosauria</taxon>
        <taxon>Aves</taxon>
        <taxon>Neognathae</taxon>
        <taxon>Neoaves</taxon>
        <taxon>Telluraves</taxon>
        <taxon>Australaves</taxon>
        <taxon>Passeriformes</taxon>
        <taxon>Thamnophilidae</taxon>
        <taxon>Willisornis</taxon>
    </lineage>
</organism>
<evidence type="ECO:0000313" key="3">
    <source>
        <dbReference type="Proteomes" id="UP001145742"/>
    </source>
</evidence>
<protein>
    <submittedName>
        <fullName evidence="2">Uncharacterized protein</fullName>
    </submittedName>
</protein>
<comment type="caution">
    <text evidence="2">The sequence shown here is derived from an EMBL/GenBank/DDBJ whole genome shotgun (WGS) entry which is preliminary data.</text>
</comment>
<feature type="region of interest" description="Disordered" evidence="1">
    <location>
        <begin position="64"/>
        <end position="83"/>
    </location>
</feature>
<dbReference type="Proteomes" id="UP001145742">
    <property type="component" value="Unassembled WGS sequence"/>
</dbReference>
<evidence type="ECO:0000256" key="1">
    <source>
        <dbReference type="SAM" id="MobiDB-lite"/>
    </source>
</evidence>
<dbReference type="EMBL" id="WHWB01034693">
    <property type="protein sequence ID" value="KAJ7405762.1"/>
    <property type="molecule type" value="Genomic_DNA"/>
</dbReference>
<keyword evidence="3" id="KW-1185">Reference proteome</keyword>
<proteinExistence type="predicted"/>
<accession>A0ABQ9CT32</accession>
<name>A0ABQ9CT32_9PASS</name>